<proteinExistence type="predicted"/>
<dbReference type="SUPFAM" id="SSF52821">
    <property type="entry name" value="Rhodanese/Cell cycle control phosphatase"/>
    <property type="match status" value="1"/>
</dbReference>
<gene>
    <name evidence="2" type="ORF">ACFY8O_32685</name>
</gene>
<keyword evidence="3" id="KW-1185">Reference proteome</keyword>
<dbReference type="RefSeq" id="WP_387908804.1">
    <property type="nucleotide sequence ID" value="NZ_JBIBEG010000014.1"/>
</dbReference>
<dbReference type="PROSITE" id="PS50206">
    <property type="entry name" value="RHODANESE_3"/>
    <property type="match status" value="1"/>
</dbReference>
<sequence>MLFSRRGHGRVTVTEAHRAVQEGTALLLDVREADEWQAGHAPGACHLPLSRLAAGADVPGAGTAATVVVICRSGRRSQAAVRLLSQRGHDATDVVGGMERWTRQGLPVQDDRGGVGTVI</sequence>
<dbReference type="InterPro" id="IPR001763">
    <property type="entry name" value="Rhodanese-like_dom"/>
</dbReference>
<dbReference type="CDD" id="cd00158">
    <property type="entry name" value="RHOD"/>
    <property type="match status" value="1"/>
</dbReference>
<evidence type="ECO:0000313" key="2">
    <source>
        <dbReference type="EMBL" id="MFF5900654.1"/>
    </source>
</evidence>
<dbReference type="InterPro" id="IPR050229">
    <property type="entry name" value="GlpE_sulfurtransferase"/>
</dbReference>
<dbReference type="SMART" id="SM00450">
    <property type="entry name" value="RHOD"/>
    <property type="match status" value="1"/>
</dbReference>
<evidence type="ECO:0000313" key="3">
    <source>
        <dbReference type="Proteomes" id="UP001602322"/>
    </source>
</evidence>
<dbReference type="Pfam" id="PF00581">
    <property type="entry name" value="Rhodanese"/>
    <property type="match status" value="1"/>
</dbReference>
<dbReference type="PANTHER" id="PTHR43031">
    <property type="entry name" value="FAD-DEPENDENT OXIDOREDUCTASE"/>
    <property type="match status" value="1"/>
</dbReference>
<dbReference type="InterPro" id="IPR036873">
    <property type="entry name" value="Rhodanese-like_dom_sf"/>
</dbReference>
<dbReference type="Gene3D" id="3.40.250.10">
    <property type="entry name" value="Rhodanese-like domain"/>
    <property type="match status" value="1"/>
</dbReference>
<dbReference type="EMBL" id="JBIBEG010000014">
    <property type="protein sequence ID" value="MFF5900654.1"/>
    <property type="molecule type" value="Genomic_DNA"/>
</dbReference>
<reference evidence="2 3" key="1">
    <citation type="submission" date="2024-10" db="EMBL/GenBank/DDBJ databases">
        <title>The Natural Products Discovery Center: Release of the First 8490 Sequenced Strains for Exploring Actinobacteria Biosynthetic Diversity.</title>
        <authorList>
            <person name="Kalkreuter E."/>
            <person name="Kautsar S.A."/>
            <person name="Yang D."/>
            <person name="Bader C.D."/>
            <person name="Teijaro C.N."/>
            <person name="Fluegel L."/>
            <person name="Davis C.M."/>
            <person name="Simpson J.R."/>
            <person name="Lauterbach L."/>
            <person name="Steele A.D."/>
            <person name="Gui C."/>
            <person name="Meng S."/>
            <person name="Li G."/>
            <person name="Viehrig K."/>
            <person name="Ye F."/>
            <person name="Su P."/>
            <person name="Kiefer A.F."/>
            <person name="Nichols A."/>
            <person name="Cepeda A.J."/>
            <person name="Yan W."/>
            <person name="Fan B."/>
            <person name="Jiang Y."/>
            <person name="Adhikari A."/>
            <person name="Zheng C.-J."/>
            <person name="Schuster L."/>
            <person name="Cowan T.M."/>
            <person name="Smanski M.J."/>
            <person name="Chevrette M.G."/>
            <person name="De Carvalho L.P.S."/>
            <person name="Shen B."/>
        </authorList>
    </citation>
    <scope>NUCLEOTIDE SEQUENCE [LARGE SCALE GENOMIC DNA]</scope>
    <source>
        <strain evidence="2 3">NPDC012540</strain>
    </source>
</reference>
<dbReference type="Proteomes" id="UP001602322">
    <property type="component" value="Unassembled WGS sequence"/>
</dbReference>
<protein>
    <submittedName>
        <fullName evidence="2">Rhodanese-like domain-containing protein</fullName>
    </submittedName>
</protein>
<evidence type="ECO:0000259" key="1">
    <source>
        <dbReference type="PROSITE" id="PS50206"/>
    </source>
</evidence>
<comment type="caution">
    <text evidence="2">The sequence shown here is derived from an EMBL/GenBank/DDBJ whole genome shotgun (WGS) entry which is preliminary data.</text>
</comment>
<feature type="domain" description="Rhodanese" evidence="1">
    <location>
        <begin position="21"/>
        <end position="110"/>
    </location>
</feature>
<name>A0ABW6XFW3_9ACTN</name>
<dbReference type="PANTHER" id="PTHR43031:SF1">
    <property type="entry name" value="PYRIDINE NUCLEOTIDE-DISULPHIDE OXIDOREDUCTASE"/>
    <property type="match status" value="1"/>
</dbReference>
<organism evidence="2 3">
    <name type="scientific">Streptomyces argenteolus</name>
    <dbReference type="NCBI Taxonomy" id="67274"/>
    <lineage>
        <taxon>Bacteria</taxon>
        <taxon>Bacillati</taxon>
        <taxon>Actinomycetota</taxon>
        <taxon>Actinomycetes</taxon>
        <taxon>Kitasatosporales</taxon>
        <taxon>Streptomycetaceae</taxon>
        <taxon>Streptomyces</taxon>
    </lineage>
</organism>
<accession>A0ABW6XFW3</accession>